<dbReference type="InterPro" id="IPR006016">
    <property type="entry name" value="UspA"/>
</dbReference>
<dbReference type="Proteomes" id="UP000002385">
    <property type="component" value="Chromosome"/>
</dbReference>
<gene>
    <name evidence="3" type="ordered locus">Mchl_0097</name>
</gene>
<evidence type="ECO:0000259" key="2">
    <source>
        <dbReference type="Pfam" id="PF00582"/>
    </source>
</evidence>
<protein>
    <submittedName>
        <fullName evidence="3">UspA domain protein</fullName>
    </submittedName>
</protein>
<dbReference type="Pfam" id="PF00582">
    <property type="entry name" value="Usp"/>
    <property type="match status" value="1"/>
</dbReference>
<dbReference type="PANTHER" id="PTHR46268">
    <property type="entry name" value="STRESS RESPONSE PROTEIN NHAX"/>
    <property type="match status" value="1"/>
</dbReference>
<dbReference type="AlphaFoldDB" id="B7L1F7"/>
<evidence type="ECO:0000313" key="3">
    <source>
        <dbReference type="EMBL" id="ACK81051.1"/>
    </source>
</evidence>
<organism evidence="3 4">
    <name type="scientific">Methylorubrum extorquens (strain CM4 / NCIMB 13688)</name>
    <name type="common">Methylobacterium extorquens</name>
    <dbReference type="NCBI Taxonomy" id="440085"/>
    <lineage>
        <taxon>Bacteria</taxon>
        <taxon>Pseudomonadati</taxon>
        <taxon>Pseudomonadota</taxon>
        <taxon>Alphaproteobacteria</taxon>
        <taxon>Hyphomicrobiales</taxon>
        <taxon>Methylobacteriaceae</taxon>
        <taxon>Methylorubrum</taxon>
    </lineage>
</organism>
<dbReference type="Gene3D" id="3.40.50.12370">
    <property type="match status" value="1"/>
</dbReference>
<dbReference type="KEGG" id="mch:Mchl_0097"/>
<sequence length="271" mass="29890">MAFASMIVPLDLGPRSFDRLHLACGLADRFDAHLIGVAAREALPRRIYGHGSYINQDAVDCAAARLDQELARVETEFRRVCGPRERVGWRAARLDPMTFLTQQARTADLVVLSRYLDEGIEDWCACIEPGEAILQLGRPVLIVPPGIKAVAARRIVVAWKDTREARRTLTDAMPFLKEADEVLLVEVTEEDDGSTRDVAMYLNRHGISCTPLRRSCSATGIAAQILGVARLEGADLVIAGAYGHSRMREMIFGSVTRSLLEQTSVCCLMSH</sequence>
<dbReference type="CDD" id="cd00293">
    <property type="entry name" value="USP-like"/>
    <property type="match status" value="1"/>
</dbReference>
<evidence type="ECO:0000313" key="4">
    <source>
        <dbReference type="Proteomes" id="UP000002385"/>
    </source>
</evidence>
<dbReference type="HOGENOM" id="CLU_049301_5_3_5"/>
<proteinExistence type="inferred from homology"/>
<dbReference type="RefSeq" id="WP_012605265.1">
    <property type="nucleotide sequence ID" value="NC_011757.1"/>
</dbReference>
<reference evidence="3 4" key="2">
    <citation type="journal article" date="2012" name="J. Bacteriol.">
        <title>Complete genome sequences of six strains of the genus Methylobacterium.</title>
        <authorList>
            <person name="Marx C.J."/>
            <person name="Bringel F."/>
            <person name="Chistoserdova L."/>
            <person name="Moulin L."/>
            <person name="Farhan Ul Haque M."/>
            <person name="Fleischman D.E."/>
            <person name="Gruffaz C."/>
            <person name="Jourand P."/>
            <person name="Knief C."/>
            <person name="Lee M.C."/>
            <person name="Muller E.E."/>
            <person name="Nadalig T."/>
            <person name="Peyraud R."/>
            <person name="Roselli S."/>
            <person name="Russ L."/>
            <person name="Goodwin L.A."/>
            <person name="Ivanova N."/>
            <person name="Kyrpides N."/>
            <person name="Lajus A."/>
            <person name="Land M.L."/>
            <person name="Medigue C."/>
            <person name="Mikhailova N."/>
            <person name="Nolan M."/>
            <person name="Woyke T."/>
            <person name="Stolyar S."/>
            <person name="Vorholt J.A."/>
            <person name="Vuilleumier S."/>
        </authorList>
    </citation>
    <scope>NUCLEOTIDE SEQUENCE [LARGE SCALE GENOMIC DNA]</scope>
    <source>
        <strain evidence="4">CM4 / NCIMB 13688</strain>
    </source>
</reference>
<dbReference type="EMBL" id="CP001298">
    <property type="protein sequence ID" value="ACK81051.1"/>
    <property type="molecule type" value="Genomic_DNA"/>
</dbReference>
<comment type="similarity">
    <text evidence="1">Belongs to the universal stress protein A family.</text>
</comment>
<name>B7L1F7_METC4</name>
<dbReference type="PANTHER" id="PTHR46268:SF15">
    <property type="entry name" value="UNIVERSAL STRESS PROTEIN HP_0031"/>
    <property type="match status" value="1"/>
</dbReference>
<evidence type="ECO:0000256" key="1">
    <source>
        <dbReference type="ARBA" id="ARBA00008791"/>
    </source>
</evidence>
<feature type="domain" description="UspA" evidence="2">
    <location>
        <begin position="222"/>
        <end position="268"/>
    </location>
</feature>
<accession>B7L1F7</accession>
<dbReference type="SUPFAM" id="SSF52402">
    <property type="entry name" value="Adenine nucleotide alpha hydrolases-like"/>
    <property type="match status" value="2"/>
</dbReference>
<reference evidence="4" key="1">
    <citation type="submission" date="2008-12" db="EMBL/GenBank/DDBJ databases">
        <title>Complete sequence of chromosome of Methylobacterium chloromethanicum CM4.</title>
        <authorList>
            <consortium name="US DOE Joint Genome Institute"/>
            <person name="Lucas S."/>
            <person name="Copeland A."/>
            <person name="Lapidus A."/>
            <person name="Glavina del Rio T."/>
            <person name="Dalin E."/>
            <person name="Tice H."/>
            <person name="Bruce D."/>
            <person name="Goodwin L."/>
            <person name="Pitluck S."/>
            <person name="Chertkov O."/>
            <person name="Brettin T."/>
            <person name="Detter J.C."/>
            <person name="Han C."/>
            <person name="Larimer F."/>
            <person name="Land M."/>
            <person name="Hauser L."/>
            <person name="Kyrpides N."/>
            <person name="Mikhailova N."/>
            <person name="Marx C."/>
            <person name="Richardson P."/>
        </authorList>
    </citation>
    <scope>NUCLEOTIDE SEQUENCE [LARGE SCALE GENOMIC DNA]</scope>
    <source>
        <strain evidence="4">CM4 / NCIMB 13688</strain>
    </source>
</reference>